<dbReference type="PaxDb" id="4081-Solyc04g016020.1.1"/>
<accession>A0A3Q7FYG2</accession>
<proteinExistence type="predicted"/>
<keyword evidence="2" id="KW-1185">Reference proteome</keyword>
<dbReference type="PANTHER" id="PTHR31549:SF190">
    <property type="entry name" value="UPF0481 PROTEIN-RELATED"/>
    <property type="match status" value="1"/>
</dbReference>
<dbReference type="InterPro" id="IPR004158">
    <property type="entry name" value="DUF247_pln"/>
</dbReference>
<evidence type="ECO:0000313" key="1">
    <source>
        <dbReference type="EnsemblPlants" id="Solyc04g016020.1.1.1"/>
    </source>
</evidence>
<dbReference type="Proteomes" id="UP000004994">
    <property type="component" value="Chromosome 4"/>
</dbReference>
<evidence type="ECO:0000313" key="2">
    <source>
        <dbReference type="Proteomes" id="UP000004994"/>
    </source>
</evidence>
<dbReference type="EnsemblPlants" id="Solyc04g016020.1.1">
    <property type="protein sequence ID" value="Solyc04g016020.1.1.1"/>
    <property type="gene ID" value="Solyc04g016020.1"/>
</dbReference>
<reference evidence="1" key="2">
    <citation type="submission" date="2019-01" db="UniProtKB">
        <authorList>
            <consortium name="EnsemblPlants"/>
        </authorList>
    </citation>
    <scope>IDENTIFICATION</scope>
    <source>
        <strain evidence="1">cv. Heinz 1706</strain>
    </source>
</reference>
<dbReference type="STRING" id="4081.A0A3Q7FYG2"/>
<name>A0A3Q7FYG2_SOLLC</name>
<dbReference type="Pfam" id="PF03140">
    <property type="entry name" value="DUF247"/>
    <property type="match status" value="1"/>
</dbReference>
<dbReference type="Gramene" id="Solyc04g016020.1.1">
    <property type="protein sequence ID" value="Solyc04g016020.1.1.1"/>
    <property type="gene ID" value="Solyc04g016020.1"/>
</dbReference>
<sequence>MTIPSIDVVDSTETLMRNFIAYEQQSTDLEYLQFSDYATFMDHLIDSDKDVNLLRRNKIIANWIGEWLASSTKSETGSLFTPTSITEKYS</sequence>
<organism evidence="1">
    <name type="scientific">Solanum lycopersicum</name>
    <name type="common">Tomato</name>
    <name type="synonym">Lycopersicon esculentum</name>
    <dbReference type="NCBI Taxonomy" id="4081"/>
    <lineage>
        <taxon>Eukaryota</taxon>
        <taxon>Viridiplantae</taxon>
        <taxon>Streptophyta</taxon>
        <taxon>Embryophyta</taxon>
        <taxon>Tracheophyta</taxon>
        <taxon>Spermatophyta</taxon>
        <taxon>Magnoliopsida</taxon>
        <taxon>eudicotyledons</taxon>
        <taxon>Gunneridae</taxon>
        <taxon>Pentapetalae</taxon>
        <taxon>asterids</taxon>
        <taxon>lamiids</taxon>
        <taxon>Solanales</taxon>
        <taxon>Solanaceae</taxon>
        <taxon>Solanoideae</taxon>
        <taxon>Solaneae</taxon>
        <taxon>Solanum</taxon>
        <taxon>Solanum subgen. Lycopersicon</taxon>
    </lineage>
</organism>
<dbReference type="PANTHER" id="PTHR31549">
    <property type="entry name" value="PROTEIN, PUTATIVE (DUF247)-RELATED-RELATED"/>
    <property type="match status" value="1"/>
</dbReference>
<protein>
    <submittedName>
        <fullName evidence="1">Uncharacterized protein</fullName>
    </submittedName>
</protein>
<reference evidence="1" key="1">
    <citation type="journal article" date="2012" name="Nature">
        <title>The tomato genome sequence provides insights into fleshy fruit evolution.</title>
        <authorList>
            <consortium name="Tomato Genome Consortium"/>
        </authorList>
    </citation>
    <scope>NUCLEOTIDE SEQUENCE [LARGE SCALE GENOMIC DNA]</scope>
    <source>
        <strain evidence="1">cv. Heinz 1706</strain>
    </source>
</reference>
<dbReference type="InParanoid" id="A0A3Q7FYG2"/>
<dbReference type="AlphaFoldDB" id="A0A3Q7FYG2"/>